<organism evidence="4 5">
    <name type="scientific">Thalassomonas actiniarum</name>
    <dbReference type="NCBI Taxonomy" id="485447"/>
    <lineage>
        <taxon>Bacteria</taxon>
        <taxon>Pseudomonadati</taxon>
        <taxon>Pseudomonadota</taxon>
        <taxon>Gammaproteobacteria</taxon>
        <taxon>Alteromonadales</taxon>
        <taxon>Colwelliaceae</taxon>
        <taxon>Thalassomonas</taxon>
    </lineage>
</organism>
<dbReference type="EMBL" id="CP059735">
    <property type="protein sequence ID" value="WDD97601.1"/>
    <property type="molecule type" value="Genomic_DNA"/>
</dbReference>
<reference evidence="4 5" key="2">
    <citation type="journal article" date="2022" name="Mar. Drugs">
        <title>Bioassay-Guided Fractionation Leads to the Detection of Cholic Acid Generated by the Rare Thalassomonas sp.</title>
        <authorList>
            <person name="Pheiffer F."/>
            <person name="Schneider Y.K."/>
            <person name="Hansen E.H."/>
            <person name="Andersen J.H."/>
            <person name="Isaksson J."/>
            <person name="Busche T."/>
            <person name="R C."/>
            <person name="Kalinowski J."/>
            <person name="Zyl L.V."/>
            <person name="Trindade M."/>
        </authorList>
    </citation>
    <scope>NUCLEOTIDE SEQUENCE [LARGE SCALE GENOMIC DNA]</scope>
    <source>
        <strain evidence="4 5">A5K-106</strain>
    </source>
</reference>
<dbReference type="PIRSF" id="PIRSF036883">
    <property type="entry name" value="RR_HD-GYP_mod"/>
    <property type="match status" value="1"/>
</dbReference>
<dbReference type="Proteomes" id="UP000032568">
    <property type="component" value="Chromosome"/>
</dbReference>
<gene>
    <name evidence="4" type="ORF">SG35_020110</name>
</gene>
<dbReference type="KEGG" id="tact:SG35_020110"/>
<evidence type="ECO:0000256" key="1">
    <source>
        <dbReference type="PROSITE-ProRule" id="PRU00169"/>
    </source>
</evidence>
<feature type="domain" description="Response regulatory" evidence="2">
    <location>
        <begin position="2"/>
        <end position="115"/>
    </location>
</feature>
<dbReference type="InterPro" id="IPR011006">
    <property type="entry name" value="CheY-like_superfamily"/>
</dbReference>
<dbReference type="Gene3D" id="3.40.50.2300">
    <property type="match status" value="1"/>
</dbReference>
<dbReference type="InterPro" id="IPR052340">
    <property type="entry name" value="RNase_Y/CdgJ"/>
</dbReference>
<dbReference type="RefSeq" id="WP_044835087.1">
    <property type="nucleotide sequence ID" value="NZ_CP059735.1"/>
</dbReference>
<dbReference type="PANTHER" id="PTHR33525:SF3">
    <property type="entry name" value="RIBONUCLEASE Y"/>
    <property type="match status" value="1"/>
</dbReference>
<dbReference type="SUPFAM" id="SSF109604">
    <property type="entry name" value="HD-domain/PDEase-like"/>
    <property type="match status" value="1"/>
</dbReference>
<dbReference type="Pfam" id="PF08668">
    <property type="entry name" value="HDOD"/>
    <property type="match status" value="1"/>
</dbReference>
<protein>
    <submittedName>
        <fullName evidence="4">HDOD domain-containing protein</fullName>
    </submittedName>
</protein>
<dbReference type="SUPFAM" id="SSF52172">
    <property type="entry name" value="CheY-like"/>
    <property type="match status" value="1"/>
</dbReference>
<dbReference type="Gene3D" id="1.10.3210.10">
    <property type="entry name" value="Hypothetical protein af1432"/>
    <property type="match status" value="1"/>
</dbReference>
<sequence length="376" mass="42583">MKAMFVDDEPLVLKGIQRSLYNCGYEIVFAEDALEALFLLTQEKIDLIVTDMRMPKMDGADLLEKITQFYPDMVRIILSGHADEEASLKASLVAHQWLTKPSKPEMLLNLIENIKQVRTALPEPAIRKLLGSIKTLPSPPRTYIRLNSILQHDATNMERFAEVIAEDSSLVAKILQLSNSSFFINSREVCDITEAITRLGVDIIVSIVAATELHAQIYEPPGFSVLAEQSRGLAVGRLAHFIAAPEFKQEAMLAGLLHNIGKLILPEISASSLDTYLALKKDNRDNIELERELFGIEHSQLSGYLLHIWNFPYHLIETLLSFRHPNALSKKAFTASAAVYVAYCLINQYPIDREFIKHFDIAEKVKYWRNKADNYR</sequence>
<feature type="modified residue" description="4-aspartylphosphate" evidence="1">
    <location>
        <position position="51"/>
    </location>
</feature>
<reference evidence="4 5" key="1">
    <citation type="journal article" date="2015" name="Genome Announc.">
        <title>Draft Genome Sequences of Marine Isolates of Thalassomonas viridans and Thalassomonas actiniarum.</title>
        <authorList>
            <person name="Olonade I."/>
            <person name="van Zyl L.J."/>
            <person name="Trindade M."/>
        </authorList>
    </citation>
    <scope>NUCLEOTIDE SEQUENCE [LARGE SCALE GENOMIC DNA]</scope>
    <source>
        <strain evidence="4 5">A5K-106</strain>
    </source>
</reference>
<keyword evidence="1" id="KW-0597">Phosphoprotein</keyword>
<dbReference type="InterPro" id="IPR001789">
    <property type="entry name" value="Sig_transdc_resp-reg_receiver"/>
</dbReference>
<dbReference type="AlphaFoldDB" id="A0AAE9YQB5"/>
<name>A0AAE9YQB5_9GAMM</name>
<accession>A0AAE9YQB5</accession>
<dbReference type="InterPro" id="IPR013976">
    <property type="entry name" value="HDOD"/>
</dbReference>
<dbReference type="InterPro" id="IPR014626">
    <property type="entry name" value="Sig_transdc_resp-reg_put"/>
</dbReference>
<evidence type="ECO:0000313" key="4">
    <source>
        <dbReference type="EMBL" id="WDD97601.1"/>
    </source>
</evidence>
<dbReference type="GO" id="GO:0000160">
    <property type="term" value="P:phosphorelay signal transduction system"/>
    <property type="evidence" value="ECO:0007669"/>
    <property type="project" value="InterPro"/>
</dbReference>
<keyword evidence="5" id="KW-1185">Reference proteome</keyword>
<dbReference type="SMART" id="SM00448">
    <property type="entry name" value="REC"/>
    <property type="match status" value="1"/>
</dbReference>
<dbReference type="PANTHER" id="PTHR33525">
    <property type="match status" value="1"/>
</dbReference>
<evidence type="ECO:0000259" key="3">
    <source>
        <dbReference type="PROSITE" id="PS51833"/>
    </source>
</evidence>
<evidence type="ECO:0000259" key="2">
    <source>
        <dbReference type="PROSITE" id="PS50110"/>
    </source>
</evidence>
<dbReference type="PROSITE" id="PS51833">
    <property type="entry name" value="HDOD"/>
    <property type="match status" value="1"/>
</dbReference>
<proteinExistence type="predicted"/>
<dbReference type="Pfam" id="PF00072">
    <property type="entry name" value="Response_reg"/>
    <property type="match status" value="1"/>
</dbReference>
<dbReference type="PROSITE" id="PS50110">
    <property type="entry name" value="RESPONSE_REGULATORY"/>
    <property type="match status" value="1"/>
</dbReference>
<feature type="domain" description="HDOD" evidence="3">
    <location>
        <begin position="136"/>
        <end position="325"/>
    </location>
</feature>
<evidence type="ECO:0000313" key="5">
    <source>
        <dbReference type="Proteomes" id="UP000032568"/>
    </source>
</evidence>